<dbReference type="OrthoDB" id="5185837at2"/>
<dbReference type="EMBL" id="PJNB01000001">
    <property type="protein sequence ID" value="PKW18447.1"/>
    <property type="molecule type" value="Genomic_DNA"/>
</dbReference>
<name>A0A2N3Y695_SACSN</name>
<keyword evidence="3" id="KW-1133">Transmembrane helix</keyword>
<comment type="caution">
    <text evidence="5">The sequence shown here is derived from an EMBL/GenBank/DDBJ whole genome shotgun (WGS) entry which is preliminary data.</text>
</comment>
<feature type="transmembrane region" description="Helical" evidence="3">
    <location>
        <begin position="85"/>
        <end position="110"/>
    </location>
</feature>
<keyword evidence="1" id="KW-0805">Transcription regulation</keyword>
<organism evidence="5 6">
    <name type="scientific">Saccharopolyspora spinosa</name>
    <dbReference type="NCBI Taxonomy" id="60894"/>
    <lineage>
        <taxon>Bacteria</taxon>
        <taxon>Bacillati</taxon>
        <taxon>Actinomycetota</taxon>
        <taxon>Actinomycetes</taxon>
        <taxon>Pseudonocardiales</taxon>
        <taxon>Pseudonocardiaceae</taxon>
        <taxon>Saccharopolyspora</taxon>
    </lineage>
</organism>
<keyword evidence="3" id="KW-0812">Transmembrane</keyword>
<feature type="domain" description="Putative zinc-finger" evidence="4">
    <location>
        <begin position="10"/>
        <end position="37"/>
    </location>
</feature>
<proteinExistence type="predicted"/>
<protein>
    <submittedName>
        <fullName evidence="5">Zinc finger protein</fullName>
    </submittedName>
</protein>
<keyword evidence="2" id="KW-0804">Transcription</keyword>
<evidence type="ECO:0000256" key="2">
    <source>
        <dbReference type="ARBA" id="ARBA00023163"/>
    </source>
</evidence>
<keyword evidence="3" id="KW-0472">Membrane</keyword>
<accession>A0A2N3Y695</accession>
<dbReference type="Pfam" id="PF13490">
    <property type="entry name" value="zf-HC2"/>
    <property type="match status" value="1"/>
</dbReference>
<evidence type="ECO:0000256" key="3">
    <source>
        <dbReference type="SAM" id="Phobius"/>
    </source>
</evidence>
<dbReference type="InterPro" id="IPR041916">
    <property type="entry name" value="Anti_sigma_zinc_sf"/>
</dbReference>
<dbReference type="Gene3D" id="1.10.10.1320">
    <property type="entry name" value="Anti-sigma factor, zinc-finger domain"/>
    <property type="match status" value="1"/>
</dbReference>
<evidence type="ECO:0000313" key="5">
    <source>
        <dbReference type="EMBL" id="PKW18447.1"/>
    </source>
</evidence>
<gene>
    <name evidence="5" type="ORF">A8926_6529</name>
</gene>
<dbReference type="AlphaFoldDB" id="A0A2N3Y695"/>
<evidence type="ECO:0000256" key="1">
    <source>
        <dbReference type="ARBA" id="ARBA00023015"/>
    </source>
</evidence>
<dbReference type="RefSeq" id="WP_010309303.1">
    <property type="nucleotide sequence ID" value="NZ_CP061007.1"/>
</dbReference>
<dbReference type="STRING" id="994479.GCA_000194155_04500"/>
<evidence type="ECO:0000259" key="4">
    <source>
        <dbReference type="Pfam" id="PF13490"/>
    </source>
</evidence>
<keyword evidence="6" id="KW-1185">Reference proteome</keyword>
<evidence type="ECO:0000313" key="6">
    <source>
        <dbReference type="Proteomes" id="UP000233786"/>
    </source>
</evidence>
<sequence>MSSQDHKVDLGAYVLGVLDEPEHSALDEHLTSCGHCRGELEDLEQMRAVLDEVPPELFLDGPPDDADLLLQRTLRQVRSEKSRAYGIRHAVVGAAAALVAAVALGGGVLIGRAGDSAPPLVVAQPPIASMPPAGTKAATAVDSASGARLTVTVTPAAGWVRLNAAVNGIPAGERCRLVVVGKDGSREIAGSWLVSEKGANEGSALDGSALMAPDDVAAVEVENFEGTRFVSTAV</sequence>
<dbReference type="InterPro" id="IPR027383">
    <property type="entry name" value="Znf_put"/>
</dbReference>
<dbReference type="Proteomes" id="UP000233786">
    <property type="component" value="Unassembled WGS sequence"/>
</dbReference>
<reference evidence="5" key="1">
    <citation type="submission" date="2017-12" db="EMBL/GenBank/DDBJ databases">
        <title>Sequencing the genomes of 1000 Actinobacteria strains.</title>
        <authorList>
            <person name="Klenk H.-P."/>
        </authorList>
    </citation>
    <scope>NUCLEOTIDE SEQUENCE [LARGE SCALE GENOMIC DNA]</scope>
    <source>
        <strain evidence="5">DSM 44228</strain>
    </source>
</reference>